<accession>Q8TQ45</accession>
<name>Q8TQ45_METAC</name>
<evidence type="ECO:0000313" key="2">
    <source>
        <dbReference type="EMBL" id="AAM05114.1"/>
    </source>
</evidence>
<dbReference type="AlphaFoldDB" id="Q8TQ45"/>
<reference evidence="2 3" key="1">
    <citation type="journal article" date="2002" name="Genome Res.">
        <title>The genome of Methanosarcina acetivorans reveals extensive metabolic and physiological diversity.</title>
        <authorList>
            <person name="Galagan J.E."/>
            <person name="Nusbaum C."/>
            <person name="Roy A."/>
            <person name="Endrizzi M.G."/>
            <person name="Macdonald P."/>
            <person name="FitzHugh W."/>
            <person name="Calvo S."/>
            <person name="Engels R."/>
            <person name="Smirnov S."/>
            <person name="Atnoor D."/>
            <person name="Brown A."/>
            <person name="Allen N."/>
            <person name="Naylor J."/>
            <person name="Stange-Thomann N."/>
            <person name="DeArellano K."/>
            <person name="Johnson R."/>
            <person name="Linton L."/>
            <person name="McEwan P."/>
            <person name="McKernan K."/>
            <person name="Talamas J."/>
            <person name="Tirrell A."/>
            <person name="Ye W."/>
            <person name="Zimmer A."/>
            <person name="Barber R.D."/>
            <person name="Cann I."/>
            <person name="Graham D.E."/>
            <person name="Grahame D.A."/>
            <person name="Guss A."/>
            <person name="Hedderich R."/>
            <person name="Ingram-Smith C."/>
            <person name="Kuettner C.H."/>
            <person name="Krzycki J.A."/>
            <person name="Leigh J.A."/>
            <person name="Li W."/>
            <person name="Liu J."/>
            <person name="Mukhopadhyay B."/>
            <person name="Reeve J.N."/>
            <person name="Smith K."/>
            <person name="Springer T.A."/>
            <person name="Umayam L.A."/>
            <person name="White O."/>
            <person name="White R.H."/>
            <person name="de Macario E.C."/>
            <person name="Ferry J.G."/>
            <person name="Jarrell K.F."/>
            <person name="Jing H."/>
            <person name="Macario A.J.L."/>
            <person name="Paulsen I."/>
            <person name="Pritchett M."/>
            <person name="Sowers K.R."/>
            <person name="Swanson R.V."/>
            <person name="Zinder S.H."/>
            <person name="Lander E."/>
            <person name="Metcalf W.W."/>
            <person name="Birren B."/>
        </authorList>
    </citation>
    <scope>NUCLEOTIDE SEQUENCE [LARGE SCALE GENOMIC DNA]</scope>
    <source>
        <strain evidence="3">ATCC 35395 / DSM 2834 / JCM 12185 / C2A</strain>
    </source>
</reference>
<dbReference type="HOGENOM" id="CLU_2662284_0_0_2"/>
<dbReference type="InParanoid" id="Q8TQ45"/>
<proteinExistence type="predicted"/>
<dbReference type="EMBL" id="AE010299">
    <property type="protein sequence ID" value="AAM05114.1"/>
    <property type="molecule type" value="Genomic_DNA"/>
</dbReference>
<protein>
    <submittedName>
        <fullName evidence="2">Uncharacterized protein</fullName>
    </submittedName>
</protein>
<dbReference type="EnsemblBacteria" id="AAM05114">
    <property type="protein sequence ID" value="AAM05114"/>
    <property type="gene ID" value="MA_1707"/>
</dbReference>
<evidence type="ECO:0000256" key="1">
    <source>
        <dbReference type="SAM" id="MobiDB-lite"/>
    </source>
</evidence>
<sequence length="75" mass="8818">MIQKLRFCYRSRFDCASPKNEIQMLPNSKMGSPKKRESKSAYLKKNPQPCKKWQIEKQIKGLDKNRKYITEPGLG</sequence>
<keyword evidence="3" id="KW-1185">Reference proteome</keyword>
<feature type="region of interest" description="Disordered" evidence="1">
    <location>
        <begin position="24"/>
        <end position="43"/>
    </location>
</feature>
<gene>
    <name evidence="2" type="ordered locus">MA_1707</name>
</gene>
<evidence type="ECO:0000313" key="3">
    <source>
        <dbReference type="Proteomes" id="UP000002487"/>
    </source>
</evidence>
<organism evidence="2 3">
    <name type="scientific">Methanosarcina acetivorans (strain ATCC 35395 / DSM 2834 / JCM 12185 / C2A)</name>
    <dbReference type="NCBI Taxonomy" id="188937"/>
    <lineage>
        <taxon>Archaea</taxon>
        <taxon>Methanobacteriati</taxon>
        <taxon>Methanobacteriota</taxon>
        <taxon>Stenosarchaea group</taxon>
        <taxon>Methanomicrobia</taxon>
        <taxon>Methanosarcinales</taxon>
        <taxon>Methanosarcinaceae</taxon>
        <taxon>Methanosarcina</taxon>
    </lineage>
</organism>
<dbReference type="KEGG" id="mac:MA_1707"/>
<dbReference type="Proteomes" id="UP000002487">
    <property type="component" value="Chromosome"/>
</dbReference>